<gene>
    <name evidence="2" type="primary">ylfI</name>
    <name evidence="2" type="ORF">BN424_2326</name>
</gene>
<keyword evidence="3" id="KW-1185">Reference proteome</keyword>
<sequence length="216" mass="25464">MKKLRTYLALLVILLGNLSFSIAVAINFTPLFKWSLTDLSTSELSREVIMKNYTILLNYLNNPWIQRLNMPNFESSAQGLFHFSEVKKLFMLNYSILAFSLIFGFFLIRYLKKKNELSALIKLMSYTMYGPLIVLILLLVNFDRIFILFHEVFFNNEAWIFNPSIDPIINVLPQSFFLACFIFVFILFEVQLILTYLLLKKNLRRNYEKNQPVINV</sequence>
<feature type="transmembrane region" description="Helical" evidence="1">
    <location>
        <begin position="123"/>
        <end position="142"/>
    </location>
</feature>
<dbReference type="Proteomes" id="UP000000212">
    <property type="component" value="Chromosome"/>
</dbReference>
<dbReference type="InterPro" id="IPR010178">
    <property type="entry name" value="Lit"/>
</dbReference>
<dbReference type="Pfam" id="PF07314">
    <property type="entry name" value="Lit"/>
    <property type="match status" value="1"/>
</dbReference>
<proteinExistence type="predicted"/>
<keyword evidence="1" id="KW-0472">Membrane</keyword>
<evidence type="ECO:0000313" key="3">
    <source>
        <dbReference type="Proteomes" id="UP000000212"/>
    </source>
</evidence>
<dbReference type="eggNOG" id="COG4478">
    <property type="taxonomic scope" value="Bacteria"/>
</dbReference>
<feature type="transmembrane region" description="Helical" evidence="1">
    <location>
        <begin position="176"/>
        <end position="199"/>
    </location>
</feature>
<dbReference type="RefSeq" id="WP_016356527.1">
    <property type="nucleotide sequence ID" value="NC_019425.2"/>
</dbReference>
<accession>K8ET48</accession>
<keyword evidence="1" id="KW-1133">Transmembrane helix</keyword>
<feature type="transmembrane region" description="Helical" evidence="1">
    <location>
        <begin position="91"/>
        <end position="111"/>
    </location>
</feature>
<name>K8ET48_CARML</name>
<dbReference type="HOGENOM" id="CLU_093826_1_1_9"/>
<dbReference type="NCBIfam" id="TIGR01906">
    <property type="entry name" value="integ_TIGR01906"/>
    <property type="match status" value="1"/>
</dbReference>
<protein>
    <submittedName>
        <fullName evidence="2">Uncharacterized protein</fullName>
    </submittedName>
</protein>
<evidence type="ECO:0000313" key="2">
    <source>
        <dbReference type="EMBL" id="CCO11766.2"/>
    </source>
</evidence>
<organism evidence="2 3">
    <name type="scientific">Carnobacterium maltaromaticum LMA28</name>
    <dbReference type="NCBI Taxonomy" id="1234679"/>
    <lineage>
        <taxon>Bacteria</taxon>
        <taxon>Bacillati</taxon>
        <taxon>Bacillota</taxon>
        <taxon>Bacilli</taxon>
        <taxon>Lactobacillales</taxon>
        <taxon>Carnobacteriaceae</taxon>
        <taxon>Carnobacterium</taxon>
    </lineage>
</organism>
<dbReference type="EMBL" id="HE999757">
    <property type="protein sequence ID" value="CCO11766.2"/>
    <property type="molecule type" value="Genomic_DNA"/>
</dbReference>
<dbReference type="STRING" id="1234679.BN424_2326"/>
<dbReference type="OrthoDB" id="9813051at2"/>
<dbReference type="AlphaFoldDB" id="K8ET48"/>
<keyword evidence="1" id="KW-0812">Transmembrane</keyword>
<evidence type="ECO:0000256" key="1">
    <source>
        <dbReference type="SAM" id="Phobius"/>
    </source>
</evidence>
<reference evidence="3" key="1">
    <citation type="journal article" date="2013" name="Genome Announc.">
        <title>Complete Chromosome Sequence of Carnobacterium maltaromaticum LMA 28.</title>
        <authorList>
            <person name="Cailliez-Grimal C."/>
            <person name="Chaillou S."/>
            <person name="Anba-Mondoloni J."/>
            <person name="Loux V."/>
            <person name="Afzal M.I."/>
            <person name="Rahman A."/>
            <person name="Kergourlay G."/>
            <person name="Champomier-Verges M.C."/>
            <person name="Zagorec M."/>
            <person name="Dalgaard P."/>
            <person name="Leisner J.J."/>
            <person name="Prevost H."/>
            <person name="Revol-Junelles A.M."/>
            <person name="Borges F."/>
        </authorList>
    </citation>
    <scope>NUCLEOTIDE SEQUENCE</scope>
    <source>
        <strain evidence="3">LMA28</strain>
    </source>
</reference>
<dbReference type="KEGG" id="cml:BN424_2326"/>